<feature type="chain" id="PRO_5040808947" description="Secreted protein" evidence="2">
    <location>
        <begin position="21"/>
        <end position="147"/>
    </location>
</feature>
<gene>
    <name evidence="3" type="ORF">PDIGIT_LOCUS5981</name>
</gene>
<organism evidence="3 4">
    <name type="scientific">Periconia digitata</name>
    <dbReference type="NCBI Taxonomy" id="1303443"/>
    <lineage>
        <taxon>Eukaryota</taxon>
        <taxon>Fungi</taxon>
        <taxon>Dikarya</taxon>
        <taxon>Ascomycota</taxon>
        <taxon>Pezizomycotina</taxon>
        <taxon>Dothideomycetes</taxon>
        <taxon>Pleosporomycetidae</taxon>
        <taxon>Pleosporales</taxon>
        <taxon>Massarineae</taxon>
        <taxon>Periconiaceae</taxon>
        <taxon>Periconia</taxon>
    </lineage>
</organism>
<accession>A0A9W4UAY8</accession>
<keyword evidence="2" id="KW-0732">Signal</keyword>
<evidence type="ECO:0008006" key="5">
    <source>
        <dbReference type="Google" id="ProtNLM"/>
    </source>
</evidence>
<sequence>MSFRRTAIGCLLGHVVVCHGVPPPHPCRSPARSLLFLPSEPTVHGHGHDDAAVDRVVRSLNRSQSSTPSASSTARPRLRANRCSKSSLSTSPPLSTAYTALTSPAAPSLPIITCARGPGAYSMRSLLGSLILVRYPSLIMVTSALSV</sequence>
<dbReference type="AlphaFoldDB" id="A0A9W4UAY8"/>
<feature type="signal peptide" evidence="2">
    <location>
        <begin position="1"/>
        <end position="20"/>
    </location>
</feature>
<evidence type="ECO:0000313" key="4">
    <source>
        <dbReference type="Proteomes" id="UP001152607"/>
    </source>
</evidence>
<dbReference type="EMBL" id="CAOQHR010000004">
    <property type="protein sequence ID" value="CAI6332948.1"/>
    <property type="molecule type" value="Genomic_DNA"/>
</dbReference>
<proteinExistence type="predicted"/>
<reference evidence="3" key="1">
    <citation type="submission" date="2023-01" db="EMBL/GenBank/DDBJ databases">
        <authorList>
            <person name="Van Ghelder C."/>
            <person name="Rancurel C."/>
        </authorList>
    </citation>
    <scope>NUCLEOTIDE SEQUENCE</scope>
    <source>
        <strain evidence="3">CNCM I-4278</strain>
    </source>
</reference>
<keyword evidence="4" id="KW-1185">Reference proteome</keyword>
<dbReference type="Proteomes" id="UP001152607">
    <property type="component" value="Unassembled WGS sequence"/>
</dbReference>
<evidence type="ECO:0000256" key="2">
    <source>
        <dbReference type="SAM" id="SignalP"/>
    </source>
</evidence>
<feature type="region of interest" description="Disordered" evidence="1">
    <location>
        <begin position="59"/>
        <end position="92"/>
    </location>
</feature>
<protein>
    <recommendedName>
        <fullName evidence="5">Secreted protein</fullName>
    </recommendedName>
</protein>
<comment type="caution">
    <text evidence="3">The sequence shown here is derived from an EMBL/GenBank/DDBJ whole genome shotgun (WGS) entry which is preliminary data.</text>
</comment>
<name>A0A9W4UAY8_9PLEO</name>
<feature type="compositionally biased region" description="Low complexity" evidence="1">
    <location>
        <begin position="65"/>
        <end position="75"/>
    </location>
</feature>
<evidence type="ECO:0000256" key="1">
    <source>
        <dbReference type="SAM" id="MobiDB-lite"/>
    </source>
</evidence>
<evidence type="ECO:0000313" key="3">
    <source>
        <dbReference type="EMBL" id="CAI6332948.1"/>
    </source>
</evidence>